<comment type="subcellular location">
    <subcellularLocation>
        <location evidence="1">Cell membrane</location>
        <topology evidence="1">Multi-pass membrane protein</topology>
    </subcellularLocation>
</comment>
<evidence type="ECO:0000313" key="7">
    <source>
        <dbReference type="EMBL" id="MCJ8499355.1"/>
    </source>
</evidence>
<dbReference type="PANTHER" id="PTHR34857:SF2">
    <property type="entry name" value="SLL0384 PROTEIN"/>
    <property type="match status" value="1"/>
</dbReference>
<dbReference type="EMBL" id="JALJRB010000002">
    <property type="protein sequence ID" value="MCJ8499355.1"/>
    <property type="molecule type" value="Genomic_DNA"/>
</dbReference>
<gene>
    <name evidence="7" type="primary">cbiQ</name>
    <name evidence="7" type="ORF">MRX98_02120</name>
</gene>
<name>A0AA41R1Z5_9BACT</name>
<dbReference type="PANTHER" id="PTHR34857">
    <property type="entry name" value="SLL0384 PROTEIN"/>
    <property type="match status" value="1"/>
</dbReference>
<dbReference type="GO" id="GO:0043190">
    <property type="term" value="C:ATP-binding cassette (ABC) transporter complex"/>
    <property type="evidence" value="ECO:0007669"/>
    <property type="project" value="InterPro"/>
</dbReference>
<keyword evidence="5 6" id="KW-0472">Membrane</keyword>
<reference evidence="7" key="1">
    <citation type="submission" date="2022-04" db="EMBL/GenBank/DDBJ databases">
        <title>Desulfatitalea alkaliphila sp. nov., a novel anaerobic sulfate-reducing bacterium isolated from terrestrial mud volcano, Taman Peninsula, Russia.</title>
        <authorList>
            <person name="Khomyakova M.A."/>
            <person name="Merkel A.Y."/>
            <person name="Slobodkin A.I."/>
        </authorList>
    </citation>
    <scope>NUCLEOTIDE SEQUENCE</scope>
    <source>
        <strain evidence="7">M08but</strain>
    </source>
</reference>
<keyword evidence="8" id="KW-1185">Reference proteome</keyword>
<dbReference type="Proteomes" id="UP001165427">
    <property type="component" value="Unassembled WGS sequence"/>
</dbReference>
<keyword evidence="2" id="KW-1003">Cell membrane</keyword>
<evidence type="ECO:0000256" key="5">
    <source>
        <dbReference type="ARBA" id="ARBA00023136"/>
    </source>
</evidence>
<sequence length="250" mass="27397">MIEELFADGRSAIHRTDPALRVAAATLFSFTAALIDHVGALLLAVVFAAGLALAARLPARPLGKRLAAAGGLLLLVWVVLPLTYDGQPLLTVGPLTASREGVRLCLVITLKTIAILTAFTALVATMHLATLGHTLHRLGVPAKLVQLLLLAYRYAFVIAHEYQRLLRAARMRNFRPTTNLHTYKTYAYLVGMLFVRASERARRVHLAMKCRGFNGRFHSLDSYQATVWNPLLGAAVVLVSIVLTAMHWWG</sequence>
<dbReference type="Pfam" id="PF02361">
    <property type="entry name" value="CbiQ"/>
    <property type="match status" value="1"/>
</dbReference>
<keyword evidence="3 6" id="KW-0812">Transmembrane</keyword>
<dbReference type="InterPro" id="IPR012809">
    <property type="entry name" value="ECF_CbiQ"/>
</dbReference>
<evidence type="ECO:0000313" key="8">
    <source>
        <dbReference type="Proteomes" id="UP001165427"/>
    </source>
</evidence>
<feature type="transmembrane region" description="Helical" evidence="6">
    <location>
        <begin position="27"/>
        <end position="54"/>
    </location>
</feature>
<dbReference type="RefSeq" id="WP_246902607.1">
    <property type="nucleotide sequence ID" value="NZ_JALJRB010000002.1"/>
</dbReference>
<evidence type="ECO:0000256" key="2">
    <source>
        <dbReference type="ARBA" id="ARBA00022475"/>
    </source>
</evidence>
<dbReference type="GO" id="GO:0006824">
    <property type="term" value="P:cobalt ion transport"/>
    <property type="evidence" value="ECO:0007669"/>
    <property type="project" value="InterPro"/>
</dbReference>
<feature type="transmembrane region" description="Helical" evidence="6">
    <location>
        <begin position="104"/>
        <end position="128"/>
    </location>
</feature>
<feature type="transmembrane region" description="Helical" evidence="6">
    <location>
        <begin position="66"/>
        <end position="84"/>
    </location>
</feature>
<evidence type="ECO:0000256" key="1">
    <source>
        <dbReference type="ARBA" id="ARBA00004651"/>
    </source>
</evidence>
<dbReference type="CDD" id="cd16914">
    <property type="entry name" value="EcfT"/>
    <property type="match status" value="1"/>
</dbReference>
<protein>
    <submittedName>
        <fullName evidence="7">Cobalt ECF transporter T component CbiQ</fullName>
    </submittedName>
</protein>
<evidence type="ECO:0000256" key="3">
    <source>
        <dbReference type="ARBA" id="ARBA00022692"/>
    </source>
</evidence>
<comment type="caution">
    <text evidence="7">The sequence shown here is derived from an EMBL/GenBank/DDBJ whole genome shotgun (WGS) entry which is preliminary data.</text>
</comment>
<dbReference type="AlphaFoldDB" id="A0AA41R1Z5"/>
<organism evidence="7 8">
    <name type="scientific">Desulfatitalea alkaliphila</name>
    <dbReference type="NCBI Taxonomy" id="2929485"/>
    <lineage>
        <taxon>Bacteria</taxon>
        <taxon>Pseudomonadati</taxon>
        <taxon>Thermodesulfobacteriota</taxon>
        <taxon>Desulfobacteria</taxon>
        <taxon>Desulfobacterales</taxon>
        <taxon>Desulfosarcinaceae</taxon>
        <taxon>Desulfatitalea</taxon>
    </lineage>
</organism>
<evidence type="ECO:0000256" key="6">
    <source>
        <dbReference type="SAM" id="Phobius"/>
    </source>
</evidence>
<proteinExistence type="predicted"/>
<keyword evidence="4 6" id="KW-1133">Transmembrane helix</keyword>
<dbReference type="InterPro" id="IPR051611">
    <property type="entry name" value="ECF_transporter_component"/>
</dbReference>
<feature type="transmembrane region" description="Helical" evidence="6">
    <location>
        <begin position="226"/>
        <end position="249"/>
    </location>
</feature>
<accession>A0AA41R1Z5</accession>
<dbReference type="NCBIfam" id="TIGR02454">
    <property type="entry name" value="ECF_T_CbiQ"/>
    <property type="match status" value="1"/>
</dbReference>
<evidence type="ECO:0000256" key="4">
    <source>
        <dbReference type="ARBA" id="ARBA00022989"/>
    </source>
</evidence>
<dbReference type="InterPro" id="IPR003339">
    <property type="entry name" value="ABC/ECF_trnsptr_transmembrane"/>
</dbReference>